<dbReference type="GeneID" id="93556292"/>
<dbReference type="EMBL" id="CACRUT010000016">
    <property type="protein sequence ID" value="VYU43329.1"/>
    <property type="molecule type" value="Genomic_DNA"/>
</dbReference>
<evidence type="ECO:0008006" key="2">
    <source>
        <dbReference type="Google" id="ProtNLM"/>
    </source>
</evidence>
<dbReference type="SUPFAM" id="SSF48295">
    <property type="entry name" value="TrpR-like"/>
    <property type="match status" value="1"/>
</dbReference>
<dbReference type="AlphaFoldDB" id="A0A6N3EVF4"/>
<reference evidence="1" key="1">
    <citation type="submission" date="2019-11" db="EMBL/GenBank/DDBJ databases">
        <authorList>
            <person name="Feng L."/>
        </authorList>
    </citation>
    <scope>NUCLEOTIDE SEQUENCE</scope>
    <source>
        <strain evidence="1">PclaraLFYP37</strain>
    </source>
</reference>
<dbReference type="InterPro" id="IPR010921">
    <property type="entry name" value="Trp_repressor/repl_initiator"/>
</dbReference>
<dbReference type="GO" id="GO:0043565">
    <property type="term" value="F:sequence-specific DNA binding"/>
    <property type="evidence" value="ECO:0007669"/>
    <property type="project" value="InterPro"/>
</dbReference>
<organism evidence="1">
    <name type="scientific">Paraprevotella clara</name>
    <dbReference type="NCBI Taxonomy" id="454154"/>
    <lineage>
        <taxon>Bacteria</taxon>
        <taxon>Pseudomonadati</taxon>
        <taxon>Bacteroidota</taxon>
        <taxon>Bacteroidia</taxon>
        <taxon>Bacteroidales</taxon>
        <taxon>Prevotellaceae</taxon>
        <taxon>Paraprevotella</taxon>
    </lineage>
</organism>
<accession>A0A6N3EVF4</accession>
<dbReference type="Gene3D" id="1.10.1750.10">
    <property type="match status" value="1"/>
</dbReference>
<sequence>MCKADIFNEIIQVVSRETEIAPKVILSGSKEAEVVDARYLLVYFLFKEGFYPSQIASLVGKTKRAVNYMLSNFSSRVRCGKMMGIYRERIGNELGKN</sequence>
<evidence type="ECO:0000313" key="1">
    <source>
        <dbReference type="EMBL" id="VYU43329.1"/>
    </source>
</evidence>
<dbReference type="RefSeq" id="WP_008617551.1">
    <property type="nucleotide sequence ID" value="NZ_CABMOJ010000006.1"/>
</dbReference>
<proteinExistence type="predicted"/>
<name>A0A6N3EVF4_9BACT</name>
<protein>
    <recommendedName>
        <fullName evidence="2">Chromosomal replication initiator DnaA C-terminal domain-containing protein</fullName>
    </recommendedName>
</protein>
<gene>
    <name evidence="1" type="ORF">PCLFYP37_02879</name>
</gene>